<dbReference type="GO" id="GO:0004222">
    <property type="term" value="F:metalloendopeptidase activity"/>
    <property type="evidence" value="ECO:0007669"/>
    <property type="project" value="InterPro"/>
</dbReference>
<evidence type="ECO:0000313" key="4">
    <source>
        <dbReference type="Proteomes" id="UP000659654"/>
    </source>
</evidence>
<keyword evidence="4" id="KW-1185">Reference proteome</keyword>
<reference evidence="3" key="1">
    <citation type="submission" date="2020-09" db="EMBL/GenBank/DDBJ databases">
        <authorList>
            <person name="Kikuchi T."/>
        </authorList>
    </citation>
    <scope>NUCLEOTIDE SEQUENCE</scope>
    <source>
        <strain evidence="3">Ka4C1</strain>
    </source>
</reference>
<dbReference type="InterPro" id="IPR000718">
    <property type="entry name" value="Peptidase_M13"/>
</dbReference>
<gene>
    <name evidence="3" type="ORF">BXYJ_LOCUS6941</name>
</gene>
<dbReference type="SMR" id="A0A811L2J9"/>
<dbReference type="Proteomes" id="UP000659654">
    <property type="component" value="Unassembled WGS sequence"/>
</dbReference>
<comment type="caution">
    <text evidence="3">The sequence shown here is derived from an EMBL/GenBank/DDBJ whole genome shotgun (WGS) entry which is preliminary data.</text>
</comment>
<dbReference type="EMBL" id="CAJFCV020000003">
    <property type="protein sequence ID" value="CAG9108916.1"/>
    <property type="molecule type" value="Genomic_DNA"/>
</dbReference>
<dbReference type="PANTHER" id="PTHR11733">
    <property type="entry name" value="ZINC METALLOPROTEASE FAMILY M13 NEPRILYSIN-RELATED"/>
    <property type="match status" value="1"/>
</dbReference>
<dbReference type="PROSITE" id="PS51885">
    <property type="entry name" value="NEPRILYSIN"/>
    <property type="match status" value="1"/>
</dbReference>
<dbReference type="AlphaFoldDB" id="A0A811L2J9"/>
<name>A0A811L2J9_BURXY</name>
<dbReference type="Proteomes" id="UP000582659">
    <property type="component" value="Unassembled WGS sequence"/>
</dbReference>
<dbReference type="Gene3D" id="3.40.390.10">
    <property type="entry name" value="Collagenase (Catalytic Domain)"/>
    <property type="match status" value="1"/>
</dbReference>
<dbReference type="SUPFAM" id="SSF55486">
    <property type="entry name" value="Metalloproteases ('zincins'), catalytic domain"/>
    <property type="match status" value="2"/>
</dbReference>
<dbReference type="EMBL" id="CAJFDI010000003">
    <property type="protein sequence ID" value="CAD5221965.1"/>
    <property type="molecule type" value="Genomic_DNA"/>
</dbReference>
<evidence type="ECO:0000256" key="1">
    <source>
        <dbReference type="ARBA" id="ARBA00007357"/>
    </source>
</evidence>
<accession>A0A811L2J9</accession>
<evidence type="ECO:0000313" key="3">
    <source>
        <dbReference type="EMBL" id="CAD5221965.1"/>
    </source>
</evidence>
<dbReference type="Pfam" id="PF01431">
    <property type="entry name" value="Peptidase_M13"/>
    <property type="match status" value="1"/>
</dbReference>
<dbReference type="GO" id="GO:0016485">
    <property type="term" value="P:protein processing"/>
    <property type="evidence" value="ECO:0007669"/>
    <property type="project" value="TreeGrafter"/>
</dbReference>
<dbReference type="InterPro" id="IPR018497">
    <property type="entry name" value="Peptidase_M13_C"/>
</dbReference>
<evidence type="ECO:0000259" key="2">
    <source>
        <dbReference type="Pfam" id="PF01431"/>
    </source>
</evidence>
<dbReference type="GO" id="GO:0005886">
    <property type="term" value="C:plasma membrane"/>
    <property type="evidence" value="ECO:0007669"/>
    <property type="project" value="TreeGrafter"/>
</dbReference>
<proteinExistence type="inferred from homology"/>
<sequence>MKLKAEYMEKHLNISFDPCEDFANYAAYNLNSTFIKSLYLEKAKHVLQEHFRPNEPKSIQKAREIYHKCLKDMSVFNTTLSLLQIENIISELPVQFPIGIEQIKDDEMYLGLVGKLYNLLYSHVAGPIDDYTMHLESGDLFITEVHKPDFSERSRAWNAYCTLRDCKENRISTSFLETMNGTYGPPNISIIALKKLIKTIFEVDVPLDGVRIYLFTPVDHFSAHSSRSQNNYIGLNNFEFPQYDVSFPPMLTLSGPGFTMAHELGHAFGSRVENRSRELNETLHCFESFYENQCDPINSTNCVDSAKTIEENFADQMAVHLSYFTYKKSSLINGYVNRPRGKILDILTDDQLFFINLAQSMAPLFDWDNITSDDRHSPSSVRIWGSLANFPAFANAFNCPIGTNYNPEKKCSLFNKPISPDYNLKDIV</sequence>
<dbReference type="OrthoDB" id="8023072at2759"/>
<feature type="domain" description="Peptidase M13 C-terminal" evidence="2">
    <location>
        <begin position="240"/>
        <end position="413"/>
    </location>
</feature>
<dbReference type="InterPro" id="IPR024079">
    <property type="entry name" value="MetalloPept_cat_dom_sf"/>
</dbReference>
<organism evidence="3 4">
    <name type="scientific">Bursaphelenchus xylophilus</name>
    <name type="common">Pinewood nematode worm</name>
    <name type="synonym">Aphelenchoides xylophilus</name>
    <dbReference type="NCBI Taxonomy" id="6326"/>
    <lineage>
        <taxon>Eukaryota</taxon>
        <taxon>Metazoa</taxon>
        <taxon>Ecdysozoa</taxon>
        <taxon>Nematoda</taxon>
        <taxon>Chromadorea</taxon>
        <taxon>Rhabditida</taxon>
        <taxon>Tylenchina</taxon>
        <taxon>Tylenchomorpha</taxon>
        <taxon>Aphelenchoidea</taxon>
        <taxon>Aphelenchoididae</taxon>
        <taxon>Bursaphelenchus</taxon>
    </lineage>
</organism>
<protein>
    <submittedName>
        <fullName evidence="3">(pine wood nematode) hypothetical protein</fullName>
    </submittedName>
</protein>
<comment type="similarity">
    <text evidence="1">Belongs to the peptidase M13 family.</text>
</comment>
<dbReference type="PANTHER" id="PTHR11733:SF167">
    <property type="entry name" value="FI17812P1-RELATED"/>
    <property type="match status" value="1"/>
</dbReference>